<evidence type="ECO:0000256" key="1">
    <source>
        <dbReference type="SAM" id="Phobius"/>
    </source>
</evidence>
<dbReference type="EMBL" id="LUHQ01000001">
    <property type="protein sequence ID" value="OAP18584.1"/>
    <property type="molecule type" value="Genomic_DNA"/>
</dbReference>
<evidence type="ECO:0008006" key="4">
    <source>
        <dbReference type="Google" id="ProtNLM"/>
    </source>
</evidence>
<reference evidence="3" key="1">
    <citation type="journal article" date="2016" name="Proc. Natl. Acad. Sci. U.S.A.">
        <title>Chromosome-level assembly of Arabidopsis thaliana Ler reveals the extent of translocation and inversion polymorphisms.</title>
        <authorList>
            <person name="Zapata L."/>
            <person name="Ding J."/>
            <person name="Willing E.M."/>
            <person name="Hartwig B."/>
            <person name="Bezdan D."/>
            <person name="Jiao W.B."/>
            <person name="Patel V."/>
            <person name="Velikkakam James G."/>
            <person name="Koornneef M."/>
            <person name="Ossowski S."/>
            <person name="Schneeberger K."/>
        </authorList>
    </citation>
    <scope>NUCLEOTIDE SEQUENCE [LARGE SCALE GENOMIC DNA]</scope>
    <source>
        <strain evidence="3">cv. Landsberg erecta</strain>
    </source>
</reference>
<dbReference type="Proteomes" id="UP000078284">
    <property type="component" value="Chromosome 1"/>
</dbReference>
<feature type="transmembrane region" description="Helical" evidence="1">
    <location>
        <begin position="21"/>
        <end position="38"/>
    </location>
</feature>
<keyword evidence="1" id="KW-0472">Membrane</keyword>
<name>A0A178WK90_ARATH</name>
<keyword evidence="1" id="KW-0812">Transmembrane</keyword>
<comment type="caution">
    <text evidence="2">The sequence shown here is derived from an EMBL/GenBank/DDBJ whole genome shotgun (WGS) entry which is preliminary data.</text>
</comment>
<evidence type="ECO:0000313" key="3">
    <source>
        <dbReference type="Proteomes" id="UP000078284"/>
    </source>
</evidence>
<protein>
    <recommendedName>
        <fullName evidence="4">Transmembrane protein</fullName>
    </recommendedName>
</protein>
<sequence length="39" mass="4474">MSSTMEGQKSHCEIKNFSPRLRLSSIHLLFVVFILSSHL</sequence>
<dbReference type="AlphaFoldDB" id="A0A178WK90"/>
<gene>
    <name evidence="2" type="ordered locus">AXX17_At1g72980</name>
</gene>
<accession>A0A178WK90</accession>
<keyword evidence="1" id="KW-1133">Transmembrane helix</keyword>
<organism evidence="2 3">
    <name type="scientific">Arabidopsis thaliana</name>
    <name type="common">Mouse-ear cress</name>
    <dbReference type="NCBI Taxonomy" id="3702"/>
    <lineage>
        <taxon>Eukaryota</taxon>
        <taxon>Viridiplantae</taxon>
        <taxon>Streptophyta</taxon>
        <taxon>Embryophyta</taxon>
        <taxon>Tracheophyta</taxon>
        <taxon>Spermatophyta</taxon>
        <taxon>Magnoliopsida</taxon>
        <taxon>eudicotyledons</taxon>
        <taxon>Gunneridae</taxon>
        <taxon>Pentapetalae</taxon>
        <taxon>rosids</taxon>
        <taxon>malvids</taxon>
        <taxon>Brassicales</taxon>
        <taxon>Brassicaceae</taxon>
        <taxon>Camelineae</taxon>
        <taxon>Arabidopsis</taxon>
    </lineage>
</organism>
<proteinExistence type="predicted"/>
<evidence type="ECO:0000313" key="2">
    <source>
        <dbReference type="EMBL" id="OAP18584.1"/>
    </source>
</evidence>